<proteinExistence type="predicted"/>
<evidence type="ECO:0000313" key="1">
    <source>
        <dbReference type="EMBL" id="SVB68601.1"/>
    </source>
</evidence>
<protein>
    <submittedName>
        <fullName evidence="1">Uncharacterized protein</fullName>
    </submittedName>
</protein>
<organism evidence="1">
    <name type="scientific">marine metagenome</name>
    <dbReference type="NCBI Taxonomy" id="408172"/>
    <lineage>
        <taxon>unclassified sequences</taxon>
        <taxon>metagenomes</taxon>
        <taxon>ecological metagenomes</taxon>
    </lineage>
</organism>
<dbReference type="InterPro" id="IPR045690">
    <property type="entry name" value="DUF6055"/>
</dbReference>
<dbReference type="Pfam" id="PF19527">
    <property type="entry name" value="DUF6055"/>
    <property type="match status" value="1"/>
</dbReference>
<sequence length="457" mass="52467">YDGNTVPDYVDRMATEFEIVWDFFLDSLGFDPPPDDGTQGGSGKYDIYLENLPSQYFAITYTSSAETGSSSSCASYIKMRNDYDGSGFQGHTELENIQVTAVHEFFHSIQFAYNCYERYWTMEAAAVWSEDELYDDINDLYRYMPSWFEYPNRPIDTETTHMYGSFILYQYIDEHLGGPDMVRAIWEGSRSMASPVHNISFRSMDSALVSVGSSFRDALNRMRIANRVLSSHPNAEPYTYAEAEHYPVSAPPVRDILFFERGQPLDKVERTLVLYASHYYTIDTSDPVRVSILDQDGPQTDLFMAAVFKHSGSTDWTILTGHEINLDPDFGWDWLSLVISAQNDSGTDWDYELRLIDGESDNLIVGDLFPNPVTTDDPVQVRIFVVAPQTVYARIYNVLGQRVWSWEHEVSEPDDLTLYWYGKNSQRKAVSSGTYLMEIYGENRRFSRRLTLLRPSD</sequence>
<accession>A0A382G325</accession>
<reference evidence="1" key="1">
    <citation type="submission" date="2018-05" db="EMBL/GenBank/DDBJ databases">
        <authorList>
            <person name="Lanie J.A."/>
            <person name="Ng W.-L."/>
            <person name="Kazmierczak K.M."/>
            <person name="Andrzejewski T.M."/>
            <person name="Davidsen T.M."/>
            <person name="Wayne K.J."/>
            <person name="Tettelin H."/>
            <person name="Glass J.I."/>
            <person name="Rusch D."/>
            <person name="Podicherti R."/>
            <person name="Tsui H.-C.T."/>
            <person name="Winkler M.E."/>
        </authorList>
    </citation>
    <scope>NUCLEOTIDE SEQUENCE</scope>
</reference>
<dbReference type="NCBIfam" id="NF045524">
    <property type="entry name" value="MXAN_6640_HExxH"/>
    <property type="match status" value="1"/>
</dbReference>
<feature type="non-terminal residue" evidence="1">
    <location>
        <position position="1"/>
    </location>
</feature>
<dbReference type="Gene3D" id="2.60.40.4070">
    <property type="match status" value="1"/>
</dbReference>
<dbReference type="EMBL" id="UINC01052824">
    <property type="protein sequence ID" value="SVB68601.1"/>
    <property type="molecule type" value="Genomic_DNA"/>
</dbReference>
<name>A0A382G325_9ZZZZ</name>
<gene>
    <name evidence="1" type="ORF">METZ01_LOCUS221455</name>
</gene>
<dbReference type="AlphaFoldDB" id="A0A382G325"/>